<dbReference type="EMBL" id="JBITGY010000004">
    <property type="protein sequence ID" value="MFI6499239.1"/>
    <property type="molecule type" value="Genomic_DNA"/>
</dbReference>
<keyword evidence="1" id="KW-1133">Transmembrane helix</keyword>
<feature type="transmembrane region" description="Helical" evidence="1">
    <location>
        <begin position="106"/>
        <end position="138"/>
    </location>
</feature>
<feature type="transmembrane region" description="Helical" evidence="1">
    <location>
        <begin position="66"/>
        <end position="85"/>
    </location>
</feature>
<feature type="transmembrane region" description="Helical" evidence="1">
    <location>
        <begin position="31"/>
        <end position="54"/>
    </location>
</feature>
<feature type="transmembrane region" description="Helical" evidence="1">
    <location>
        <begin position="144"/>
        <end position="165"/>
    </location>
</feature>
<evidence type="ECO:0000313" key="2">
    <source>
        <dbReference type="EMBL" id="MFI6499239.1"/>
    </source>
</evidence>
<keyword evidence="1" id="KW-0812">Transmembrane</keyword>
<keyword evidence="1" id="KW-0472">Membrane</keyword>
<comment type="caution">
    <text evidence="2">The sequence shown here is derived from an EMBL/GenBank/DDBJ whole genome shotgun (WGS) entry which is preliminary data.</text>
</comment>
<name>A0ABW7YTJ5_9ACTN</name>
<dbReference type="Proteomes" id="UP001612741">
    <property type="component" value="Unassembled WGS sequence"/>
</dbReference>
<gene>
    <name evidence="2" type="ORF">ACIBG2_17770</name>
</gene>
<sequence>MLGLALLDTLSPTVIGVTLFLLLARPRRVSALLGVYLGSVAIAYFALGVLLMFGLGAVVPAIDQTVLAWGQGVLGIGLIVGSYYIPAKNPERASSRPQSFSMRAMLLLGLGTWLFEFATAVPYFGAIAIMTSAGLALAQWAPLLGVYVTIMVLPGVLLYLAWLALGERMRARFERWQEKLASGSRTALSWMIWIAGILILLGALDTLFPQIAVLTPWGERS</sequence>
<keyword evidence="3" id="KW-1185">Reference proteome</keyword>
<accession>A0ABW7YTJ5</accession>
<organism evidence="2 3">
    <name type="scientific">Nonomuraea typhae</name>
    <dbReference type="NCBI Taxonomy" id="2603600"/>
    <lineage>
        <taxon>Bacteria</taxon>
        <taxon>Bacillati</taxon>
        <taxon>Actinomycetota</taxon>
        <taxon>Actinomycetes</taxon>
        <taxon>Streptosporangiales</taxon>
        <taxon>Streptosporangiaceae</taxon>
        <taxon>Nonomuraea</taxon>
    </lineage>
</organism>
<feature type="transmembrane region" description="Helical" evidence="1">
    <location>
        <begin position="186"/>
        <end position="204"/>
    </location>
</feature>
<evidence type="ECO:0000256" key="1">
    <source>
        <dbReference type="SAM" id="Phobius"/>
    </source>
</evidence>
<reference evidence="2 3" key="1">
    <citation type="submission" date="2024-10" db="EMBL/GenBank/DDBJ databases">
        <title>The Natural Products Discovery Center: Release of the First 8490 Sequenced Strains for Exploring Actinobacteria Biosynthetic Diversity.</title>
        <authorList>
            <person name="Kalkreuter E."/>
            <person name="Kautsar S.A."/>
            <person name="Yang D."/>
            <person name="Bader C.D."/>
            <person name="Teijaro C.N."/>
            <person name="Fluegel L."/>
            <person name="Davis C.M."/>
            <person name="Simpson J.R."/>
            <person name="Lauterbach L."/>
            <person name="Steele A.D."/>
            <person name="Gui C."/>
            <person name="Meng S."/>
            <person name="Li G."/>
            <person name="Viehrig K."/>
            <person name="Ye F."/>
            <person name="Su P."/>
            <person name="Kiefer A.F."/>
            <person name="Nichols A."/>
            <person name="Cepeda A.J."/>
            <person name="Yan W."/>
            <person name="Fan B."/>
            <person name="Jiang Y."/>
            <person name="Adhikari A."/>
            <person name="Zheng C.-J."/>
            <person name="Schuster L."/>
            <person name="Cowan T.M."/>
            <person name="Smanski M.J."/>
            <person name="Chevrette M.G."/>
            <person name="De Carvalho L.P.S."/>
            <person name="Shen B."/>
        </authorList>
    </citation>
    <scope>NUCLEOTIDE SEQUENCE [LARGE SCALE GENOMIC DNA]</scope>
    <source>
        <strain evidence="2 3">NPDC050545</strain>
    </source>
</reference>
<dbReference type="RefSeq" id="WP_397082450.1">
    <property type="nucleotide sequence ID" value="NZ_JBITGY010000004.1"/>
</dbReference>
<dbReference type="Pfam" id="PF11139">
    <property type="entry name" value="SfLAP"/>
    <property type="match status" value="1"/>
</dbReference>
<protein>
    <submittedName>
        <fullName evidence="2">GAP family protein</fullName>
    </submittedName>
</protein>
<dbReference type="InterPro" id="IPR021315">
    <property type="entry name" value="Gap/Sap"/>
</dbReference>
<evidence type="ECO:0000313" key="3">
    <source>
        <dbReference type="Proteomes" id="UP001612741"/>
    </source>
</evidence>
<proteinExistence type="predicted"/>
<feature type="transmembrane region" description="Helical" evidence="1">
    <location>
        <begin position="6"/>
        <end position="24"/>
    </location>
</feature>